<evidence type="ECO:0000313" key="2">
    <source>
        <dbReference type="Proteomes" id="UP001157502"/>
    </source>
</evidence>
<dbReference type="EMBL" id="CM055755">
    <property type="protein sequence ID" value="KAJ7990545.1"/>
    <property type="molecule type" value="Genomic_DNA"/>
</dbReference>
<sequence>MVTPPVIVSGWCMTHRVNVRVLNTVSFPFRHSLSQFSNSPGSSDNPAGGSDYWCCPLSRHPFIPISSYRCPAHVVIPTGPGMEVSQPSGACPPSLDDRPPNISTCSGVAVH</sequence>
<comment type="caution">
    <text evidence="1">The sequence shown here is derived from an EMBL/GenBank/DDBJ whole genome shotgun (WGS) entry which is preliminary data.</text>
</comment>
<protein>
    <submittedName>
        <fullName evidence="1">Uncharacterized protein</fullName>
    </submittedName>
</protein>
<keyword evidence="2" id="KW-1185">Reference proteome</keyword>
<gene>
    <name evidence="1" type="ORF">DPEC_G00301450</name>
</gene>
<proteinExistence type="predicted"/>
<dbReference type="Proteomes" id="UP001157502">
    <property type="component" value="Chromosome 28"/>
</dbReference>
<organism evidence="1 2">
    <name type="scientific">Dallia pectoralis</name>
    <name type="common">Alaska blackfish</name>
    <dbReference type="NCBI Taxonomy" id="75939"/>
    <lineage>
        <taxon>Eukaryota</taxon>
        <taxon>Metazoa</taxon>
        <taxon>Chordata</taxon>
        <taxon>Craniata</taxon>
        <taxon>Vertebrata</taxon>
        <taxon>Euteleostomi</taxon>
        <taxon>Actinopterygii</taxon>
        <taxon>Neopterygii</taxon>
        <taxon>Teleostei</taxon>
        <taxon>Protacanthopterygii</taxon>
        <taxon>Esociformes</taxon>
        <taxon>Umbridae</taxon>
        <taxon>Dallia</taxon>
    </lineage>
</organism>
<accession>A0ACC2FH33</accession>
<name>A0ACC2FH33_DALPE</name>
<reference evidence="1" key="1">
    <citation type="submission" date="2021-05" db="EMBL/GenBank/DDBJ databases">
        <authorList>
            <person name="Pan Q."/>
            <person name="Jouanno E."/>
            <person name="Zahm M."/>
            <person name="Klopp C."/>
            <person name="Cabau C."/>
            <person name="Louis A."/>
            <person name="Berthelot C."/>
            <person name="Parey E."/>
            <person name="Roest Crollius H."/>
            <person name="Montfort J."/>
            <person name="Robinson-Rechavi M."/>
            <person name="Bouchez O."/>
            <person name="Lampietro C."/>
            <person name="Lopez Roques C."/>
            <person name="Donnadieu C."/>
            <person name="Postlethwait J."/>
            <person name="Bobe J."/>
            <person name="Dillon D."/>
            <person name="Chandos A."/>
            <person name="von Hippel F."/>
            <person name="Guiguen Y."/>
        </authorList>
    </citation>
    <scope>NUCLEOTIDE SEQUENCE</scope>
    <source>
        <strain evidence="1">YG-Jan2019</strain>
    </source>
</reference>
<evidence type="ECO:0000313" key="1">
    <source>
        <dbReference type="EMBL" id="KAJ7990545.1"/>
    </source>
</evidence>